<name>A0ABQ9FX17_TEGGR</name>
<evidence type="ECO:0000256" key="4">
    <source>
        <dbReference type="ARBA" id="ARBA00023136"/>
    </source>
</evidence>
<evidence type="ECO:0000256" key="5">
    <source>
        <dbReference type="SAM" id="MobiDB-lite"/>
    </source>
</evidence>
<evidence type="ECO:0000256" key="3">
    <source>
        <dbReference type="ARBA" id="ARBA00022989"/>
    </source>
</evidence>
<feature type="transmembrane region" description="Helical" evidence="6">
    <location>
        <begin position="194"/>
        <end position="213"/>
    </location>
</feature>
<keyword evidence="3 6" id="KW-1133">Transmembrane helix</keyword>
<evidence type="ECO:0000256" key="2">
    <source>
        <dbReference type="ARBA" id="ARBA00022692"/>
    </source>
</evidence>
<dbReference type="InterPro" id="IPR010432">
    <property type="entry name" value="RDD"/>
</dbReference>
<reference evidence="8 9" key="1">
    <citation type="submission" date="2022-12" db="EMBL/GenBank/DDBJ databases">
        <title>Chromosome-level genome of Tegillarca granosa.</title>
        <authorList>
            <person name="Kim J."/>
        </authorList>
    </citation>
    <scope>NUCLEOTIDE SEQUENCE [LARGE SCALE GENOMIC DNA]</scope>
    <source>
        <strain evidence="8">Teg-2019</strain>
        <tissue evidence="8">Adductor muscle</tissue>
    </source>
</reference>
<comment type="subcellular location">
    <subcellularLocation>
        <location evidence="1">Membrane</location>
        <topology evidence="1">Multi-pass membrane protein</topology>
    </subcellularLocation>
</comment>
<feature type="domain" description="RDD" evidence="7">
    <location>
        <begin position="79"/>
        <end position="164"/>
    </location>
</feature>
<feature type="compositionally biased region" description="Polar residues" evidence="5">
    <location>
        <begin position="39"/>
        <end position="58"/>
    </location>
</feature>
<evidence type="ECO:0000259" key="7">
    <source>
        <dbReference type="Pfam" id="PF06271"/>
    </source>
</evidence>
<evidence type="ECO:0000256" key="1">
    <source>
        <dbReference type="ARBA" id="ARBA00004141"/>
    </source>
</evidence>
<accession>A0ABQ9FX17</accession>
<dbReference type="EMBL" id="JARBDR010000018">
    <property type="protein sequence ID" value="KAJ8321786.1"/>
    <property type="molecule type" value="Genomic_DNA"/>
</dbReference>
<evidence type="ECO:0000313" key="8">
    <source>
        <dbReference type="EMBL" id="KAJ8321786.1"/>
    </source>
</evidence>
<evidence type="ECO:0000256" key="6">
    <source>
        <dbReference type="SAM" id="Phobius"/>
    </source>
</evidence>
<keyword evidence="4 6" id="KW-0472">Membrane</keyword>
<proteinExistence type="predicted"/>
<keyword evidence="9" id="KW-1185">Reference proteome</keyword>
<dbReference type="PANTHER" id="PTHR13659:SF5">
    <property type="entry name" value="PROTEIN FAM8A1"/>
    <property type="match status" value="1"/>
</dbReference>
<sequence>MHNIYKIGCGIIECGVPMNNWLPYYCMYPPNQLINQGQSPISTNVQPQQSTRHQNNVNQRHRQPATVHTNLTGTEYQIPPLWKRVLAELLDFVVLFYLKVMLTIIVMRQLGYLKNDNILDVKLDLLPVLDITEITETLCLRKGPEGIVGGATPGKRVLGLKVVSCEEIVDLRNGKLLVIPAHNIGFLSALVRSVIKNFTMAFFFPACFTVFFFQHNRAAYDVLAKTIVVQAPVIRQQQQQQ</sequence>
<gene>
    <name evidence="8" type="ORF">KUTeg_000257</name>
</gene>
<dbReference type="InterPro" id="IPR039871">
    <property type="entry name" value="FAM8A1"/>
</dbReference>
<dbReference type="Proteomes" id="UP001217089">
    <property type="component" value="Unassembled WGS sequence"/>
</dbReference>
<evidence type="ECO:0000313" key="9">
    <source>
        <dbReference type="Proteomes" id="UP001217089"/>
    </source>
</evidence>
<feature type="region of interest" description="Disordered" evidence="5">
    <location>
        <begin position="39"/>
        <end position="62"/>
    </location>
</feature>
<dbReference type="PANTHER" id="PTHR13659">
    <property type="entry name" value="AUTOSOMAL HIGHLY CONSERVED PROTEIN"/>
    <property type="match status" value="1"/>
</dbReference>
<keyword evidence="2 6" id="KW-0812">Transmembrane</keyword>
<organism evidence="8 9">
    <name type="scientific">Tegillarca granosa</name>
    <name type="common">Malaysian cockle</name>
    <name type="synonym">Anadara granosa</name>
    <dbReference type="NCBI Taxonomy" id="220873"/>
    <lineage>
        <taxon>Eukaryota</taxon>
        <taxon>Metazoa</taxon>
        <taxon>Spiralia</taxon>
        <taxon>Lophotrochozoa</taxon>
        <taxon>Mollusca</taxon>
        <taxon>Bivalvia</taxon>
        <taxon>Autobranchia</taxon>
        <taxon>Pteriomorphia</taxon>
        <taxon>Arcoida</taxon>
        <taxon>Arcoidea</taxon>
        <taxon>Arcidae</taxon>
        <taxon>Tegillarca</taxon>
    </lineage>
</organism>
<dbReference type="Pfam" id="PF06271">
    <property type="entry name" value="RDD"/>
    <property type="match status" value="1"/>
</dbReference>
<feature type="transmembrane region" description="Helical" evidence="6">
    <location>
        <begin position="89"/>
        <end position="107"/>
    </location>
</feature>
<protein>
    <recommendedName>
        <fullName evidence="7">RDD domain-containing protein</fullName>
    </recommendedName>
</protein>
<comment type="caution">
    <text evidence="8">The sequence shown here is derived from an EMBL/GenBank/DDBJ whole genome shotgun (WGS) entry which is preliminary data.</text>
</comment>